<gene>
    <name evidence="9" type="ORF">FDF74_01050</name>
</gene>
<evidence type="ECO:0000256" key="2">
    <source>
        <dbReference type="ARBA" id="ARBA00007998"/>
    </source>
</evidence>
<keyword evidence="4" id="KW-0309">Germination</keyword>
<dbReference type="Proteomes" id="UP000473885">
    <property type="component" value="Unassembled WGS sequence"/>
</dbReference>
<feature type="transmembrane region" description="Helical" evidence="8">
    <location>
        <begin position="80"/>
        <end position="101"/>
    </location>
</feature>
<feature type="transmembrane region" description="Helical" evidence="8">
    <location>
        <begin position="16"/>
        <end position="35"/>
    </location>
</feature>
<dbReference type="GO" id="GO:0016020">
    <property type="term" value="C:membrane"/>
    <property type="evidence" value="ECO:0007669"/>
    <property type="project" value="UniProtKB-SubCell"/>
</dbReference>
<dbReference type="EMBL" id="SXDP01000001">
    <property type="protein sequence ID" value="NEZ45793.1"/>
    <property type="molecule type" value="Genomic_DNA"/>
</dbReference>
<keyword evidence="5 8" id="KW-0812">Transmembrane</keyword>
<accession>A0A6M0R6L0</accession>
<dbReference type="PANTHER" id="PTHR34975">
    <property type="entry name" value="SPORE GERMINATION PROTEIN A2"/>
    <property type="match status" value="1"/>
</dbReference>
<feature type="transmembrane region" description="Helical" evidence="8">
    <location>
        <begin position="269"/>
        <end position="294"/>
    </location>
</feature>
<reference evidence="9 10" key="1">
    <citation type="submission" date="2019-04" db="EMBL/GenBank/DDBJ databases">
        <title>Genome sequencing of Clostridium botulinum Groups I-IV and Clostridium butyricum.</title>
        <authorList>
            <person name="Brunt J."/>
            <person name="Van Vliet A.H.M."/>
            <person name="Stringer S.C."/>
            <person name="Carter A.T."/>
            <person name="Peck M.W."/>
        </authorList>
    </citation>
    <scope>NUCLEOTIDE SEQUENCE [LARGE SCALE GENOMIC DNA]</scope>
    <source>
        <strain evidence="9 10">IFR 18/094</strain>
    </source>
</reference>
<dbReference type="GO" id="GO:0009847">
    <property type="term" value="P:spore germination"/>
    <property type="evidence" value="ECO:0007669"/>
    <property type="project" value="InterPro"/>
</dbReference>
<dbReference type="Pfam" id="PF03845">
    <property type="entry name" value="Spore_permease"/>
    <property type="match status" value="1"/>
</dbReference>
<evidence type="ECO:0000256" key="6">
    <source>
        <dbReference type="ARBA" id="ARBA00022989"/>
    </source>
</evidence>
<keyword evidence="7 8" id="KW-0472">Membrane</keyword>
<feature type="transmembrane region" description="Helical" evidence="8">
    <location>
        <begin position="221"/>
        <end position="249"/>
    </location>
</feature>
<organism evidence="9 10">
    <name type="scientific">Clostridium niameyense</name>
    <dbReference type="NCBI Taxonomy" id="1622073"/>
    <lineage>
        <taxon>Bacteria</taxon>
        <taxon>Bacillati</taxon>
        <taxon>Bacillota</taxon>
        <taxon>Clostridia</taxon>
        <taxon>Eubacteriales</taxon>
        <taxon>Clostridiaceae</taxon>
        <taxon>Clostridium</taxon>
    </lineage>
</organism>
<feature type="transmembrane region" description="Helical" evidence="8">
    <location>
        <begin position="306"/>
        <end position="326"/>
    </location>
</feature>
<evidence type="ECO:0000256" key="7">
    <source>
        <dbReference type="ARBA" id="ARBA00023136"/>
    </source>
</evidence>
<dbReference type="NCBIfam" id="TIGR00912">
    <property type="entry name" value="2A0309"/>
    <property type="match status" value="1"/>
</dbReference>
<protein>
    <submittedName>
        <fullName evidence="9">Spore gernimation protein KB</fullName>
    </submittedName>
</protein>
<feature type="transmembrane region" description="Helical" evidence="8">
    <location>
        <begin position="146"/>
        <end position="163"/>
    </location>
</feature>
<evidence type="ECO:0000256" key="3">
    <source>
        <dbReference type="ARBA" id="ARBA00022448"/>
    </source>
</evidence>
<feature type="transmembrane region" description="Helical" evidence="8">
    <location>
        <begin position="189"/>
        <end position="209"/>
    </location>
</feature>
<comment type="caution">
    <text evidence="9">The sequence shown here is derived from an EMBL/GenBank/DDBJ whole genome shotgun (WGS) entry which is preliminary data.</text>
</comment>
<evidence type="ECO:0000256" key="5">
    <source>
        <dbReference type="ARBA" id="ARBA00022692"/>
    </source>
</evidence>
<evidence type="ECO:0000256" key="8">
    <source>
        <dbReference type="SAM" id="Phobius"/>
    </source>
</evidence>
<evidence type="ECO:0000313" key="10">
    <source>
        <dbReference type="Proteomes" id="UP000473885"/>
    </source>
</evidence>
<keyword evidence="3" id="KW-0813">Transport</keyword>
<comment type="subcellular location">
    <subcellularLocation>
        <location evidence="1">Membrane</location>
        <topology evidence="1">Multi-pass membrane protein</topology>
    </subcellularLocation>
</comment>
<feature type="transmembrane region" description="Helical" evidence="8">
    <location>
        <begin position="41"/>
        <end position="60"/>
    </location>
</feature>
<keyword evidence="10" id="KW-1185">Reference proteome</keyword>
<dbReference type="RefSeq" id="WP_163248193.1">
    <property type="nucleotide sequence ID" value="NZ_SXDP01000001.1"/>
</dbReference>
<feature type="transmembrane region" description="Helical" evidence="8">
    <location>
        <begin position="113"/>
        <end position="134"/>
    </location>
</feature>
<evidence type="ECO:0000256" key="4">
    <source>
        <dbReference type="ARBA" id="ARBA00022544"/>
    </source>
</evidence>
<dbReference type="AlphaFoldDB" id="A0A6M0R6L0"/>
<evidence type="ECO:0000256" key="1">
    <source>
        <dbReference type="ARBA" id="ARBA00004141"/>
    </source>
</evidence>
<feature type="transmembrane region" description="Helical" evidence="8">
    <location>
        <begin position="338"/>
        <end position="357"/>
    </location>
</feature>
<evidence type="ECO:0000313" key="9">
    <source>
        <dbReference type="EMBL" id="NEZ45793.1"/>
    </source>
</evidence>
<comment type="similarity">
    <text evidence="2">Belongs to the amino acid-polyamine-organocation (APC) superfamily. Spore germination protein (SGP) (TC 2.A.3.9) family.</text>
</comment>
<dbReference type="InterPro" id="IPR004761">
    <property type="entry name" value="Spore_GerAB"/>
</dbReference>
<sequence>MDIKNKEGISNEQMQLFMFCYFIGAYLLFNMGNAIKQDAWIASIIAAVGTIPIAFIYGKVMNLYPGKNIYDISEIVLGRILGKLLNIILILHSIFLGSYILNDFTDFIKLTSLFNTPSIFPTIFISILSVWILLEGIEVLSSWTHFFIRIIVICIGITWVLLIPEMRPANLHPIFYHGGKSILTESFKLVMYPFSEIFIFTTFFDYVDYNNKTKNIFIKPLIIGGIVSILSTIINIMVLGGEAYSIFYYSSYDCIKRLRFQGEFQRIEIIVAVAFTIIQFVELNFCILGAFKGIKNVFNLKNDKSILIGVVCIVTIFSNIMFKSIMESMEFSESIWPYYGVIIQVFIPIFILICGLIKKNINN</sequence>
<dbReference type="PANTHER" id="PTHR34975:SF2">
    <property type="entry name" value="SPORE GERMINATION PROTEIN A2"/>
    <property type="match status" value="1"/>
</dbReference>
<keyword evidence="6 8" id="KW-1133">Transmembrane helix</keyword>
<name>A0A6M0R6L0_9CLOT</name>
<proteinExistence type="inferred from homology"/>